<dbReference type="NCBIfam" id="TIGR00747">
    <property type="entry name" value="fabH"/>
    <property type="match status" value="1"/>
</dbReference>
<evidence type="ECO:0000256" key="4">
    <source>
        <dbReference type="ARBA" id="ARBA00022679"/>
    </source>
</evidence>
<dbReference type="HAMAP" id="MF_01815">
    <property type="entry name" value="FabH"/>
    <property type="match status" value="1"/>
</dbReference>
<evidence type="ECO:0000313" key="13">
    <source>
        <dbReference type="Proteomes" id="UP000030643"/>
    </source>
</evidence>
<dbReference type="Gene3D" id="3.40.47.10">
    <property type="match status" value="1"/>
</dbReference>
<evidence type="ECO:0000256" key="9">
    <source>
        <dbReference type="HAMAP-Rule" id="MF_01815"/>
    </source>
</evidence>
<keyword evidence="5 9" id="KW-0276">Fatty acid metabolism</keyword>
<dbReference type="EC" id="2.3.1.180" evidence="9"/>
<comment type="subcellular location">
    <subcellularLocation>
        <location evidence="9">Cytoplasm</location>
    </subcellularLocation>
</comment>
<evidence type="ECO:0000259" key="10">
    <source>
        <dbReference type="Pfam" id="PF08541"/>
    </source>
</evidence>
<keyword evidence="4 9" id="KW-0808">Transferase</keyword>
<comment type="pathway">
    <text evidence="9">Lipid metabolism; fatty acid biosynthesis.</text>
</comment>
<dbReference type="RefSeq" id="WP_027699623.1">
    <property type="nucleotide sequence ID" value="NZ_DF820496.1"/>
</dbReference>
<dbReference type="GO" id="GO:0006633">
    <property type="term" value="P:fatty acid biosynthetic process"/>
    <property type="evidence" value="ECO:0007669"/>
    <property type="project" value="UniProtKB-UniRule"/>
</dbReference>
<dbReference type="STRING" id="1329250.WOSG25_130270"/>
<evidence type="ECO:0000256" key="2">
    <source>
        <dbReference type="ARBA" id="ARBA00022490"/>
    </source>
</evidence>
<keyword evidence="6 9" id="KW-0443">Lipid metabolism</keyword>
<dbReference type="GO" id="GO:0033818">
    <property type="term" value="F:beta-ketoacyl-acyl-carrier-protein synthase III activity"/>
    <property type="evidence" value="ECO:0007669"/>
    <property type="project" value="UniProtKB-UniRule"/>
</dbReference>
<dbReference type="AlphaFoldDB" id="A0A069CV43"/>
<dbReference type="NCBIfam" id="NF006829">
    <property type="entry name" value="PRK09352.1"/>
    <property type="match status" value="1"/>
</dbReference>
<protein>
    <recommendedName>
        <fullName evidence="9">Beta-ketoacyl-[acyl-carrier-protein] synthase III</fullName>
        <shortName evidence="9">Beta-ketoacyl-ACP synthase III</shortName>
        <shortName evidence="9">KAS III</shortName>
        <ecNumber evidence="9">2.3.1.180</ecNumber>
    </recommendedName>
    <alternativeName>
        <fullName evidence="9">3-oxoacyl-[acyl-carrier-protein] synthase 3</fullName>
    </alternativeName>
    <alternativeName>
        <fullName evidence="9">3-oxoacyl-[acyl-carrier-protein] synthase III</fullName>
    </alternativeName>
</protein>
<dbReference type="Proteomes" id="UP000030643">
    <property type="component" value="Unassembled WGS sequence"/>
</dbReference>
<evidence type="ECO:0000313" key="12">
    <source>
        <dbReference type="EMBL" id="GAK31675.1"/>
    </source>
</evidence>
<feature type="region of interest" description="ACP-binding" evidence="9">
    <location>
        <begin position="251"/>
        <end position="255"/>
    </location>
</feature>
<evidence type="ECO:0000259" key="11">
    <source>
        <dbReference type="Pfam" id="PF08545"/>
    </source>
</evidence>
<dbReference type="InterPro" id="IPR013747">
    <property type="entry name" value="ACP_syn_III_C"/>
</dbReference>
<feature type="active site" evidence="9">
    <location>
        <position position="112"/>
    </location>
</feature>
<comment type="similarity">
    <text evidence="1 9">Belongs to the thiolase-like superfamily. FabH family.</text>
</comment>
<keyword evidence="7 9" id="KW-0275">Fatty acid biosynthesis</keyword>
<keyword evidence="2 9" id="KW-0963">Cytoplasm</keyword>
<accession>A0A069CV43</accession>
<keyword evidence="3 9" id="KW-0444">Lipid biosynthesis</keyword>
<dbReference type="UniPathway" id="UPA00094"/>
<dbReference type="eggNOG" id="COG0332">
    <property type="taxonomic scope" value="Bacteria"/>
</dbReference>
<gene>
    <name evidence="9 12" type="primary">fabH</name>
    <name evidence="12" type="ORF">WOSG25_130270</name>
</gene>
<dbReference type="PANTHER" id="PTHR34069">
    <property type="entry name" value="3-OXOACYL-[ACYL-CARRIER-PROTEIN] SYNTHASE 3"/>
    <property type="match status" value="1"/>
</dbReference>
<dbReference type="SUPFAM" id="SSF53901">
    <property type="entry name" value="Thiolase-like"/>
    <property type="match status" value="1"/>
</dbReference>
<dbReference type="GO" id="GO:0005737">
    <property type="term" value="C:cytoplasm"/>
    <property type="evidence" value="ECO:0007669"/>
    <property type="project" value="UniProtKB-SubCell"/>
</dbReference>
<dbReference type="Pfam" id="PF08541">
    <property type="entry name" value="ACP_syn_III_C"/>
    <property type="match status" value="1"/>
</dbReference>
<sequence>MEKFVISHSAVAVPSRVVSNDELATMMDTSDEWIYTRTGIHNRHIVTNEDTSDLAIQVAKQLLVDSGLSATDLDFIIVATMSPDSLSPNTASIVQGAIGAERAFAYDLSAACSGLVFALSTASALLTARYQRGLVIGAEVLSKLVDWQDRSTAVLFGDGAAGFLLERTEAPVGLLAEDLVSIGAKAEFLTAGQLANRNAFAGELKLADPYFKMNGREVYNFAVREVPASLQRALDQTDLQADDIDVFILHQANSRIIQSIAKRFKQPLEKFPMNMVEYGNTSAASVGILLHELRANNLVHSGQKIALVGFGGGLTVGTMLIQL</sequence>
<comment type="catalytic activity">
    <reaction evidence="9">
        <text>malonyl-[ACP] + acetyl-CoA + H(+) = 3-oxobutanoyl-[ACP] + CO2 + CoA</text>
        <dbReference type="Rhea" id="RHEA:12080"/>
        <dbReference type="Rhea" id="RHEA-COMP:9623"/>
        <dbReference type="Rhea" id="RHEA-COMP:9625"/>
        <dbReference type="ChEBI" id="CHEBI:15378"/>
        <dbReference type="ChEBI" id="CHEBI:16526"/>
        <dbReference type="ChEBI" id="CHEBI:57287"/>
        <dbReference type="ChEBI" id="CHEBI:57288"/>
        <dbReference type="ChEBI" id="CHEBI:78449"/>
        <dbReference type="ChEBI" id="CHEBI:78450"/>
        <dbReference type="EC" id="2.3.1.180"/>
    </reaction>
</comment>
<dbReference type="InterPro" id="IPR013751">
    <property type="entry name" value="ACP_syn_III_N"/>
</dbReference>
<feature type="domain" description="Beta-ketoacyl-[acyl-carrier-protein] synthase III N-terminal" evidence="11">
    <location>
        <begin position="106"/>
        <end position="178"/>
    </location>
</feature>
<dbReference type="GO" id="GO:0044550">
    <property type="term" value="P:secondary metabolite biosynthetic process"/>
    <property type="evidence" value="ECO:0007669"/>
    <property type="project" value="TreeGrafter"/>
</dbReference>
<dbReference type="InterPro" id="IPR016039">
    <property type="entry name" value="Thiolase-like"/>
</dbReference>
<reference evidence="13" key="1">
    <citation type="journal article" date="2014" name="Genome Announc.">
        <title>Draft genome sequence of Weissella oryzae SG25T, isolated from fermented rice grains.</title>
        <authorList>
            <person name="Tanizawa Y."/>
            <person name="Fujisawa T."/>
            <person name="Mochizuki T."/>
            <person name="Kaminuma E."/>
            <person name="Suzuki Y."/>
            <person name="Nakamura Y."/>
            <person name="Tohno M."/>
        </authorList>
    </citation>
    <scope>NUCLEOTIDE SEQUENCE [LARGE SCALE GENOMIC DNA]</scope>
    <source>
        <strain evidence="13">DSM 25784 / JCM 18191 / LMG 30913 / SG25</strain>
    </source>
</reference>
<dbReference type="CDD" id="cd00830">
    <property type="entry name" value="KAS_III"/>
    <property type="match status" value="1"/>
</dbReference>
<dbReference type="InterPro" id="IPR004655">
    <property type="entry name" value="FabH"/>
</dbReference>
<evidence type="ECO:0000256" key="7">
    <source>
        <dbReference type="ARBA" id="ARBA00023160"/>
    </source>
</evidence>
<evidence type="ECO:0000256" key="6">
    <source>
        <dbReference type="ARBA" id="ARBA00023098"/>
    </source>
</evidence>
<feature type="active site" evidence="9">
    <location>
        <position position="250"/>
    </location>
</feature>
<name>A0A069CV43_WEIOS</name>
<keyword evidence="9" id="KW-0511">Multifunctional enzyme</keyword>
<evidence type="ECO:0000256" key="1">
    <source>
        <dbReference type="ARBA" id="ARBA00008642"/>
    </source>
</evidence>
<keyword evidence="13" id="KW-1185">Reference proteome</keyword>
<comment type="domain">
    <text evidence="9">The last Arg residue of the ACP-binding site is essential for the weak association between ACP/AcpP and FabH.</text>
</comment>
<comment type="subunit">
    <text evidence="9">Homodimer.</text>
</comment>
<dbReference type="PANTHER" id="PTHR34069:SF2">
    <property type="entry name" value="BETA-KETOACYL-[ACYL-CARRIER-PROTEIN] SYNTHASE III"/>
    <property type="match status" value="1"/>
</dbReference>
<organism evidence="12 13">
    <name type="scientific">Weissella oryzae (strain DSM 25784 / JCM 18191 / LMG 30913 / SG25)</name>
    <dbReference type="NCBI Taxonomy" id="1329250"/>
    <lineage>
        <taxon>Bacteria</taxon>
        <taxon>Bacillati</taxon>
        <taxon>Bacillota</taxon>
        <taxon>Bacilli</taxon>
        <taxon>Lactobacillales</taxon>
        <taxon>Lactobacillaceae</taxon>
        <taxon>Weissella</taxon>
    </lineage>
</organism>
<dbReference type="GO" id="GO:0004315">
    <property type="term" value="F:3-oxoacyl-[acyl-carrier-protein] synthase activity"/>
    <property type="evidence" value="ECO:0007669"/>
    <property type="project" value="InterPro"/>
</dbReference>
<evidence type="ECO:0000256" key="5">
    <source>
        <dbReference type="ARBA" id="ARBA00022832"/>
    </source>
</evidence>
<evidence type="ECO:0000256" key="8">
    <source>
        <dbReference type="ARBA" id="ARBA00023315"/>
    </source>
</evidence>
<feature type="domain" description="Beta-ketoacyl-[acyl-carrier-protein] synthase III C-terminal" evidence="10">
    <location>
        <begin position="234"/>
        <end position="322"/>
    </location>
</feature>
<proteinExistence type="inferred from homology"/>
<evidence type="ECO:0000256" key="3">
    <source>
        <dbReference type="ARBA" id="ARBA00022516"/>
    </source>
</evidence>
<keyword evidence="8 9" id="KW-0012">Acyltransferase</keyword>
<dbReference type="EMBL" id="DF820496">
    <property type="protein sequence ID" value="GAK31675.1"/>
    <property type="molecule type" value="Genomic_DNA"/>
</dbReference>
<dbReference type="OrthoDB" id="9815506at2"/>
<dbReference type="Pfam" id="PF08545">
    <property type="entry name" value="ACP_syn_III"/>
    <property type="match status" value="1"/>
</dbReference>
<comment type="function">
    <text evidence="9">Catalyzes the condensation reaction of fatty acid synthesis by the addition to an acyl acceptor of two carbons from malonyl-ACP. Catalyzes the first condensation reaction which initiates fatty acid synthesis and may therefore play a role in governing the total rate of fatty acid production. Possesses both acetoacetyl-ACP synthase and acetyl transacylase activities. Its substrate specificity determines the biosynthesis of branched-chain and/or straight-chain of fatty acids.</text>
</comment>
<feature type="active site" evidence="9">
    <location>
        <position position="280"/>
    </location>
</feature>